<organism evidence="1 2">
    <name type="scientific">Xaviernesmea rhizosphaerae</name>
    <dbReference type="NCBI Taxonomy" id="1672749"/>
    <lineage>
        <taxon>Bacteria</taxon>
        <taxon>Pseudomonadati</taxon>
        <taxon>Pseudomonadota</taxon>
        <taxon>Alphaproteobacteria</taxon>
        <taxon>Hyphomicrobiales</taxon>
        <taxon>Rhizobiaceae</taxon>
        <taxon>Rhizobium/Agrobacterium group</taxon>
        <taxon>Xaviernesmea</taxon>
    </lineage>
</organism>
<reference evidence="1 2" key="1">
    <citation type="submission" date="2016-09" db="EMBL/GenBank/DDBJ databases">
        <title>Rhizobium sp. nov., a novel species isolated from the rice rhizosphere.</title>
        <authorList>
            <person name="Zhao J."/>
            <person name="Zhang X."/>
        </authorList>
    </citation>
    <scope>NUCLEOTIDE SEQUENCE [LARGE SCALE GENOMIC DNA]</scope>
    <source>
        <strain evidence="1 2">MH17</strain>
    </source>
</reference>
<dbReference type="EMBL" id="MKIO01000019">
    <property type="protein sequence ID" value="OLP57258.1"/>
    <property type="molecule type" value="Genomic_DNA"/>
</dbReference>
<dbReference type="RefSeq" id="WP_075633277.1">
    <property type="nucleotide sequence ID" value="NZ_MKIO01000019.1"/>
</dbReference>
<dbReference type="Proteomes" id="UP000186143">
    <property type="component" value="Unassembled WGS sequence"/>
</dbReference>
<proteinExistence type="predicted"/>
<protein>
    <submittedName>
        <fullName evidence="1">Uncharacterized protein</fullName>
    </submittedName>
</protein>
<name>A0A1Q9APH0_9HYPH</name>
<gene>
    <name evidence="1" type="ORF">BJF92_06965</name>
</gene>
<dbReference type="AlphaFoldDB" id="A0A1Q9APH0"/>
<accession>A0A1Q9APH0</accession>
<comment type="caution">
    <text evidence="1">The sequence shown here is derived from an EMBL/GenBank/DDBJ whole genome shotgun (WGS) entry which is preliminary data.</text>
</comment>
<sequence length="82" mass="9297">MSARKLQAVFLMADGKMTWLATQTHCPDKASGAPSFVGFLAQILRWRGRRGARLDLEVMQDHLKRDIGLMDGRDPPPDDQRF</sequence>
<dbReference type="OrthoDB" id="8420595at2"/>
<evidence type="ECO:0000313" key="1">
    <source>
        <dbReference type="EMBL" id="OLP57258.1"/>
    </source>
</evidence>
<evidence type="ECO:0000313" key="2">
    <source>
        <dbReference type="Proteomes" id="UP000186143"/>
    </source>
</evidence>